<dbReference type="Pfam" id="PF10215">
    <property type="entry name" value="Ost4"/>
    <property type="match status" value="1"/>
</dbReference>
<evidence type="ECO:0000256" key="3">
    <source>
        <dbReference type="ARBA" id="ARBA00007685"/>
    </source>
</evidence>
<comment type="subunit">
    <text evidence="4">Component of the oligosaccharyltransferase (OST) complex.</text>
</comment>
<keyword evidence="9 10" id="KW-0472">Membrane</keyword>
<dbReference type="SUPFAM" id="SSF103464">
    <property type="entry name" value="Oligosaccharyltransferase subunit ost4p"/>
    <property type="match status" value="1"/>
</dbReference>
<organism evidence="11 12">
    <name type="scientific">Kingdonia uniflora</name>
    <dbReference type="NCBI Taxonomy" id="39325"/>
    <lineage>
        <taxon>Eukaryota</taxon>
        <taxon>Viridiplantae</taxon>
        <taxon>Streptophyta</taxon>
        <taxon>Embryophyta</taxon>
        <taxon>Tracheophyta</taxon>
        <taxon>Spermatophyta</taxon>
        <taxon>Magnoliopsida</taxon>
        <taxon>Ranunculales</taxon>
        <taxon>Circaeasteraceae</taxon>
        <taxon>Kingdonia</taxon>
    </lineage>
</organism>
<keyword evidence="12" id="KW-1185">Reference proteome</keyword>
<keyword evidence="6" id="KW-0256">Endoplasmic reticulum</keyword>
<comment type="caution">
    <text evidence="11">The sequence shown here is derived from an EMBL/GenBank/DDBJ whole genome shotgun (WGS) entry which is preliminary data.</text>
</comment>
<dbReference type="EMBL" id="JACGCM010001659">
    <property type="protein sequence ID" value="KAF6151783.1"/>
    <property type="molecule type" value="Genomic_DNA"/>
</dbReference>
<evidence type="ECO:0000313" key="12">
    <source>
        <dbReference type="Proteomes" id="UP000541444"/>
    </source>
</evidence>
<reference evidence="11 12" key="1">
    <citation type="journal article" date="2020" name="IScience">
        <title>Genome Sequencing of the Endangered Kingdonia uniflora (Circaeasteraceae, Ranunculales) Reveals Potential Mechanisms of Evolutionary Specialization.</title>
        <authorList>
            <person name="Sun Y."/>
            <person name="Deng T."/>
            <person name="Zhang A."/>
            <person name="Moore M.J."/>
            <person name="Landis J.B."/>
            <person name="Lin N."/>
            <person name="Zhang H."/>
            <person name="Zhang X."/>
            <person name="Huang J."/>
            <person name="Zhang X."/>
            <person name="Sun H."/>
            <person name="Wang H."/>
        </authorList>
    </citation>
    <scope>NUCLEOTIDE SEQUENCE [LARGE SCALE GENOMIC DNA]</scope>
    <source>
        <strain evidence="11">TB1705</strain>
        <tissue evidence="11">Leaf</tissue>
    </source>
</reference>
<keyword evidence="8 10" id="KW-1133">Transmembrane helix</keyword>
<dbReference type="Proteomes" id="UP000541444">
    <property type="component" value="Unassembled WGS sequence"/>
</dbReference>
<evidence type="ECO:0000256" key="1">
    <source>
        <dbReference type="ARBA" id="ARBA00002791"/>
    </source>
</evidence>
<keyword evidence="5 10" id="KW-0812">Transmembrane</keyword>
<dbReference type="PANTHER" id="PTHR28677:SF4">
    <property type="entry name" value="DOLICHYL-DIPHOSPHOOLIGOSACCHARIDE--PROTEIN GLYCOSYLTRANSFERASE SUBUNIT 4B-RELATED"/>
    <property type="match status" value="1"/>
</dbReference>
<evidence type="ECO:0000256" key="4">
    <source>
        <dbReference type="ARBA" id="ARBA00011157"/>
    </source>
</evidence>
<dbReference type="OrthoDB" id="2124077at2759"/>
<proteinExistence type="inferred from homology"/>
<evidence type="ECO:0000256" key="6">
    <source>
        <dbReference type="ARBA" id="ARBA00022824"/>
    </source>
</evidence>
<comment type="similarity">
    <text evidence="3">Belongs to the OST4 family.</text>
</comment>
<dbReference type="InterPro" id="IPR044165">
    <property type="entry name" value="OST4_plant"/>
</dbReference>
<evidence type="ECO:0000256" key="9">
    <source>
        <dbReference type="ARBA" id="ARBA00023136"/>
    </source>
</evidence>
<keyword evidence="7" id="KW-0735">Signal-anchor</keyword>
<evidence type="ECO:0000256" key="5">
    <source>
        <dbReference type="ARBA" id="ARBA00022692"/>
    </source>
</evidence>
<feature type="transmembrane region" description="Helical" evidence="10">
    <location>
        <begin position="7"/>
        <end position="28"/>
    </location>
</feature>
<accession>A0A7J7MA59</accession>
<dbReference type="GO" id="GO:0005789">
    <property type="term" value="C:endoplasmic reticulum membrane"/>
    <property type="evidence" value="ECO:0007669"/>
    <property type="project" value="UniProtKB-SubCell"/>
</dbReference>
<dbReference type="AlphaFoldDB" id="A0A7J7MA59"/>
<name>A0A7J7MA59_9MAGN</name>
<gene>
    <name evidence="11" type="ORF">GIB67_010357</name>
</gene>
<dbReference type="InterPro" id="IPR036330">
    <property type="entry name" value="Ost4p_sf"/>
</dbReference>
<evidence type="ECO:0000256" key="10">
    <source>
        <dbReference type="SAM" id="Phobius"/>
    </source>
</evidence>
<evidence type="ECO:0000256" key="7">
    <source>
        <dbReference type="ARBA" id="ARBA00022968"/>
    </source>
</evidence>
<comment type="function">
    <text evidence="1">Subunit of the oligosaccharyl transferase (OST) complex that catalyzes the initial transfer of a defined glycan (Glc(3)Man(9)GlcNAc(2) in eukaryotes) from the lipid carrier dolichol-pyrophosphate to an asparagine residue within an Asn-X-Ser/Thr consensus motif in nascent polypeptide chains, the first step in protein N-glycosylation. N-glycosylation occurs cotranslationally and the complex associates with the Sec61 complex at the channel-forming translocon complex that mediates protein translocation across the endoplasmic reticulum (ER). All subunits are required for a maximal enzyme activity.</text>
</comment>
<evidence type="ECO:0000313" key="11">
    <source>
        <dbReference type="EMBL" id="KAF6151783.1"/>
    </source>
</evidence>
<dbReference type="PANTHER" id="PTHR28677">
    <property type="entry name" value="DOLICHYL-DIPHOSPHOOLIGOSACCHARIDE--PROTEIN GLYCOSYLTRANSFERASE SUBUNIT 4A-RELATED"/>
    <property type="match status" value="1"/>
</dbReference>
<evidence type="ECO:0000256" key="2">
    <source>
        <dbReference type="ARBA" id="ARBA00004643"/>
    </source>
</evidence>
<comment type="subcellular location">
    <subcellularLocation>
        <location evidence="2">Endoplasmic reticulum membrane</location>
        <topology evidence="2">Single-pass type III membrane protein</topology>
    </subcellularLocation>
</comment>
<sequence>MIDDQDLGFLANLLGISIYVLVITYHYIIADQKYEGNCENQNYVCFLFTEMD</sequence>
<dbReference type="InterPro" id="IPR018943">
    <property type="entry name" value="Oligosaccaryltransferase"/>
</dbReference>
<evidence type="ECO:0008006" key="13">
    <source>
        <dbReference type="Google" id="ProtNLM"/>
    </source>
</evidence>
<protein>
    <recommendedName>
        <fullName evidence="13">Dolichyl-diphosphooligosaccharide--protein glycosyltransferase subunit 4</fullName>
    </recommendedName>
</protein>
<evidence type="ECO:0000256" key="8">
    <source>
        <dbReference type="ARBA" id="ARBA00022989"/>
    </source>
</evidence>